<comment type="function">
    <text evidence="5">Dirigent proteins impart stereoselectivity on the phenoxy radical-coupling reaction, yielding optically active lignans from two molecules of coniferyl alcohol in the biosynthesis of lignans, flavonolignans, and alkaloids and thus plays a central role in plant secondary metabolism.</text>
</comment>
<dbReference type="CDD" id="cd09612">
    <property type="entry name" value="Jacalin"/>
    <property type="match status" value="1"/>
</dbReference>
<evidence type="ECO:0000313" key="7">
    <source>
        <dbReference type="EMBL" id="CAL5018434.1"/>
    </source>
</evidence>
<proteinExistence type="inferred from homology"/>
<dbReference type="Gene3D" id="2.100.10.30">
    <property type="entry name" value="Jacalin-like lectin domain"/>
    <property type="match status" value="1"/>
</dbReference>
<evidence type="ECO:0000259" key="6">
    <source>
        <dbReference type="PROSITE" id="PS51752"/>
    </source>
</evidence>
<organism evidence="7 8">
    <name type="scientific">Urochloa decumbens</name>
    <dbReference type="NCBI Taxonomy" id="240449"/>
    <lineage>
        <taxon>Eukaryota</taxon>
        <taxon>Viridiplantae</taxon>
        <taxon>Streptophyta</taxon>
        <taxon>Embryophyta</taxon>
        <taxon>Tracheophyta</taxon>
        <taxon>Spermatophyta</taxon>
        <taxon>Magnoliopsida</taxon>
        <taxon>Liliopsida</taxon>
        <taxon>Poales</taxon>
        <taxon>Poaceae</taxon>
        <taxon>PACMAD clade</taxon>
        <taxon>Panicoideae</taxon>
        <taxon>Panicodae</taxon>
        <taxon>Paniceae</taxon>
        <taxon>Melinidinae</taxon>
        <taxon>Urochloa</taxon>
    </lineage>
</organism>
<feature type="domain" description="Jacalin-type lectin" evidence="6">
    <location>
        <begin position="169"/>
        <end position="311"/>
    </location>
</feature>
<dbReference type="GO" id="GO:0030246">
    <property type="term" value="F:carbohydrate binding"/>
    <property type="evidence" value="ECO:0007669"/>
    <property type="project" value="UniProtKB-KW"/>
</dbReference>
<comment type="subunit">
    <text evidence="2 5">Homodimer.</text>
</comment>
<dbReference type="InterPro" id="IPR004265">
    <property type="entry name" value="Dirigent"/>
</dbReference>
<evidence type="ECO:0000256" key="1">
    <source>
        <dbReference type="ARBA" id="ARBA00010746"/>
    </source>
</evidence>
<gene>
    <name evidence="7" type="ORF">URODEC1_LOCUS74223</name>
</gene>
<name>A0ABC9CCH1_9POAL</name>
<keyword evidence="3 5" id="KW-0964">Secreted</keyword>
<dbReference type="SUPFAM" id="SSF51101">
    <property type="entry name" value="Mannose-binding lectins"/>
    <property type="match status" value="1"/>
</dbReference>
<dbReference type="Pfam" id="PF01419">
    <property type="entry name" value="Jacalin"/>
    <property type="match status" value="1"/>
</dbReference>
<dbReference type="InterPro" id="IPR033734">
    <property type="entry name" value="Jacalin-like_lectin_dom_plant"/>
</dbReference>
<accession>A0ABC9CCH1</accession>
<dbReference type="InterPro" id="IPR036404">
    <property type="entry name" value="Jacalin-like_lectin_dom_sf"/>
</dbReference>
<reference evidence="8" key="1">
    <citation type="submission" date="2024-06" db="EMBL/GenBank/DDBJ databases">
        <authorList>
            <person name="Ryan C."/>
        </authorList>
    </citation>
    <scope>NUCLEOTIDE SEQUENCE [LARGE SCALE GENOMIC DNA]</scope>
</reference>
<dbReference type="Pfam" id="PF03018">
    <property type="entry name" value="Dirigent"/>
    <property type="match status" value="1"/>
</dbReference>
<comment type="subcellular location">
    <subcellularLocation>
        <location evidence="5">Secreted</location>
        <location evidence="5">Extracellular space</location>
        <location evidence="5">Apoplast</location>
    </subcellularLocation>
</comment>
<evidence type="ECO:0000256" key="2">
    <source>
        <dbReference type="ARBA" id="ARBA00011738"/>
    </source>
</evidence>
<evidence type="ECO:0000256" key="4">
    <source>
        <dbReference type="ARBA" id="ARBA00022734"/>
    </source>
</evidence>
<protein>
    <recommendedName>
        <fullName evidence="5">Dirigent protein</fullName>
    </recommendedName>
</protein>
<dbReference type="GO" id="GO:0048046">
    <property type="term" value="C:apoplast"/>
    <property type="evidence" value="ECO:0007669"/>
    <property type="project" value="UniProtKB-SubCell"/>
</dbReference>
<dbReference type="GO" id="GO:0009699">
    <property type="term" value="P:phenylpropanoid biosynthetic process"/>
    <property type="evidence" value="ECO:0007669"/>
    <property type="project" value="UniProtKB-ARBA"/>
</dbReference>
<dbReference type="Gene3D" id="2.40.480.10">
    <property type="entry name" value="Allene oxide cyclase-like"/>
    <property type="match status" value="1"/>
</dbReference>
<dbReference type="EMBL" id="OZ075139">
    <property type="protein sequence ID" value="CAL5018434.1"/>
    <property type="molecule type" value="Genomic_DNA"/>
</dbReference>
<keyword evidence="5" id="KW-0052">Apoplast</keyword>
<evidence type="ECO:0000256" key="5">
    <source>
        <dbReference type="RuleBase" id="RU363099"/>
    </source>
</evidence>
<keyword evidence="4" id="KW-0430">Lectin</keyword>
<dbReference type="PROSITE" id="PS51752">
    <property type="entry name" value="JACALIN_LECTIN"/>
    <property type="match status" value="1"/>
</dbReference>
<dbReference type="PANTHER" id="PTHR46506">
    <property type="entry name" value="OS05G0143600 PROTEIN"/>
    <property type="match status" value="1"/>
</dbReference>
<dbReference type="InterPro" id="IPR001229">
    <property type="entry name" value="Jacalin-like_lectin_dom"/>
</dbReference>
<dbReference type="InterPro" id="IPR044859">
    <property type="entry name" value="Allene_oxi_cyc_Dirigent"/>
</dbReference>
<keyword evidence="8" id="KW-1185">Reference proteome</keyword>
<comment type="similarity">
    <text evidence="1 5">Belongs to the plant dirigent protein family.</text>
</comment>
<evidence type="ECO:0000256" key="3">
    <source>
        <dbReference type="ARBA" id="ARBA00022525"/>
    </source>
</evidence>
<dbReference type="AlphaFoldDB" id="A0ABC9CCH1"/>
<evidence type="ECO:0000313" key="8">
    <source>
        <dbReference type="Proteomes" id="UP001497457"/>
    </source>
</evidence>
<dbReference type="SMART" id="SM00915">
    <property type="entry name" value="Jacalin"/>
    <property type="match status" value="1"/>
</dbReference>
<sequence length="311" mass="33515">MAATNPSYYQSGACQYIKQKEHCFHLYMNQRGQEAPDGANQIIVKESGLPWRFGTIGVNDWTIRDGVAANANLVARARGMHLSDGKADDNWLHCHSILFVDTRFKGSSLMLLGDFITGKDGEWTIVGGTGEFGYAQGVVTTKEIQHYNPTTGRIWELRIRVFCLCIPEMKKMGPWGGVGGTAFDIPKPPLSLQTITVGYGDLVNSIAYSYTDEDGQKKTAGPWGGESALSTTITLAASEVIKQVIGTNDMPIVGGDTVVTSVTFVSNLKTYGPYGKANGTIFSSQVPEGKAVTGFYVRAGASINALGVYFA</sequence>
<dbReference type="Proteomes" id="UP001497457">
    <property type="component" value="Chromosome 29rd"/>
</dbReference>
<reference evidence="7 8" key="2">
    <citation type="submission" date="2024-10" db="EMBL/GenBank/DDBJ databases">
        <authorList>
            <person name="Ryan C."/>
        </authorList>
    </citation>
    <scope>NUCLEOTIDE SEQUENCE [LARGE SCALE GENOMIC DNA]</scope>
</reference>